<keyword evidence="1" id="KW-0812">Transmembrane</keyword>
<keyword evidence="5" id="KW-1185">Reference proteome</keyword>
<dbReference type="PIRSF" id="PIRSF018266">
    <property type="entry name" value="FecR"/>
    <property type="match status" value="1"/>
</dbReference>
<comment type="caution">
    <text evidence="4">The sequence shown here is derived from an EMBL/GenBank/DDBJ whole genome shotgun (WGS) entry which is preliminary data.</text>
</comment>
<dbReference type="GO" id="GO:0016989">
    <property type="term" value="F:sigma factor antagonist activity"/>
    <property type="evidence" value="ECO:0007669"/>
    <property type="project" value="TreeGrafter"/>
</dbReference>
<keyword evidence="1" id="KW-1133">Transmembrane helix</keyword>
<evidence type="ECO:0000256" key="1">
    <source>
        <dbReference type="SAM" id="Phobius"/>
    </source>
</evidence>
<dbReference type="InterPro" id="IPR012373">
    <property type="entry name" value="Ferrdict_sens_TM"/>
</dbReference>
<reference evidence="4 5" key="1">
    <citation type="submission" date="2020-08" db="EMBL/GenBank/DDBJ databases">
        <title>Functional genomics of gut bacteria from endangered species of beetles.</title>
        <authorList>
            <person name="Carlos-Shanley C."/>
        </authorList>
    </citation>
    <scope>NUCLEOTIDE SEQUENCE [LARGE SCALE GENOMIC DNA]</scope>
    <source>
        <strain evidence="4 5">S00070</strain>
    </source>
</reference>
<protein>
    <submittedName>
        <fullName evidence="4">Ferric-dicitrate binding protein FerR (Iron transport regulator)</fullName>
    </submittedName>
</protein>
<feature type="domain" description="Protein FecR C-terminal" evidence="3">
    <location>
        <begin position="296"/>
        <end position="363"/>
    </location>
</feature>
<dbReference type="InterPro" id="IPR006860">
    <property type="entry name" value="FecR"/>
</dbReference>
<dbReference type="EMBL" id="JACHKT010000018">
    <property type="protein sequence ID" value="MBB6004005.1"/>
    <property type="molecule type" value="Genomic_DNA"/>
</dbReference>
<dbReference type="RefSeq" id="WP_184134746.1">
    <property type="nucleotide sequence ID" value="NZ_JACHKT010000018.1"/>
</dbReference>
<evidence type="ECO:0000259" key="2">
    <source>
        <dbReference type="Pfam" id="PF04773"/>
    </source>
</evidence>
<dbReference type="Pfam" id="PF04773">
    <property type="entry name" value="FecR"/>
    <property type="match status" value="1"/>
</dbReference>
<dbReference type="Gene3D" id="2.60.120.1440">
    <property type="match status" value="1"/>
</dbReference>
<sequence>MLDYSQYTANEFALDASFRKWVLKNTPTESIFWENWLAQHPEKHETIQQAKAIIVALRNVQEEIGEEEIAAAIAKIVDVAEQRNIKKVNFWRNSFFQKISLAASVLLVTLLSYVVFEKLSEKETPTYSNSVAKIAQKTKFIEIKNTSSTSQLITLSDGSSVVLQADSKLSYPEKFTGNTREVVLSGEAFFEIAKNPNQPFFVYANEVVAKVLGTSFTIKAFEDEKQVQVFVKTGKVSVFSQKNVTLKEQQVSKVLTGLLVLPNQQATFIRPKWQFKRAELTAPQIIALPVIQSQSFIFKNKSVLEVFDILENAYGIKIEYDKTLMASCELTAELGDEPLAEKIKLICEVLEAKYEMKDGKIVIEGKGCN</sequence>
<dbReference type="PANTHER" id="PTHR30273:SF2">
    <property type="entry name" value="PROTEIN FECR"/>
    <property type="match status" value="1"/>
</dbReference>
<dbReference type="InterPro" id="IPR032508">
    <property type="entry name" value="FecR_C"/>
</dbReference>
<keyword evidence="1" id="KW-0472">Membrane</keyword>
<accession>A0A841ELC7</accession>
<proteinExistence type="predicted"/>
<dbReference type="PANTHER" id="PTHR30273">
    <property type="entry name" value="PERIPLASMIC SIGNAL SENSOR AND SIGMA FACTOR ACTIVATOR FECR-RELATED"/>
    <property type="match status" value="1"/>
</dbReference>
<feature type="domain" description="FecR protein" evidence="2">
    <location>
        <begin position="148"/>
        <end position="236"/>
    </location>
</feature>
<evidence type="ECO:0000313" key="4">
    <source>
        <dbReference type="EMBL" id="MBB6004005.1"/>
    </source>
</evidence>
<evidence type="ECO:0000313" key="5">
    <source>
        <dbReference type="Proteomes" id="UP000524404"/>
    </source>
</evidence>
<evidence type="ECO:0000259" key="3">
    <source>
        <dbReference type="Pfam" id="PF16344"/>
    </source>
</evidence>
<feature type="transmembrane region" description="Helical" evidence="1">
    <location>
        <begin position="95"/>
        <end position="116"/>
    </location>
</feature>
<organism evidence="4 5">
    <name type="scientific">Arcicella rosea</name>
    <dbReference type="NCBI Taxonomy" id="502909"/>
    <lineage>
        <taxon>Bacteria</taxon>
        <taxon>Pseudomonadati</taxon>
        <taxon>Bacteroidota</taxon>
        <taxon>Cytophagia</taxon>
        <taxon>Cytophagales</taxon>
        <taxon>Flectobacillaceae</taxon>
        <taxon>Arcicella</taxon>
    </lineage>
</organism>
<dbReference type="AlphaFoldDB" id="A0A841ELC7"/>
<dbReference type="Proteomes" id="UP000524404">
    <property type="component" value="Unassembled WGS sequence"/>
</dbReference>
<name>A0A841ELC7_9BACT</name>
<dbReference type="Gene3D" id="3.55.50.30">
    <property type="match status" value="1"/>
</dbReference>
<gene>
    <name evidence="4" type="ORF">HNP25_002666</name>
</gene>
<dbReference type="Pfam" id="PF16344">
    <property type="entry name" value="FecR_C"/>
    <property type="match status" value="1"/>
</dbReference>